<dbReference type="PANTHER" id="PTHR22835">
    <property type="entry name" value="ZINC FINGER FYVE DOMAIN CONTAINING PROTEIN"/>
    <property type="match status" value="1"/>
</dbReference>
<evidence type="ECO:0000313" key="2">
    <source>
        <dbReference type="EMBL" id="KTC84271.1"/>
    </source>
</evidence>
<dbReference type="Gene3D" id="3.40.50.1110">
    <property type="entry name" value="SGNH hydrolase"/>
    <property type="match status" value="1"/>
</dbReference>
<dbReference type="PATRIC" id="fig|1212489.4.peg.3257"/>
<dbReference type="EMBL" id="LNXY01000033">
    <property type="protein sequence ID" value="KTC84271.1"/>
    <property type="molecule type" value="Genomic_DNA"/>
</dbReference>
<dbReference type="Proteomes" id="UP000054736">
    <property type="component" value="Unassembled WGS sequence"/>
</dbReference>
<dbReference type="PANTHER" id="PTHR22835:SF659">
    <property type="entry name" value="GDSL LIPASE_ACYLHYDROLASE, PUTATIVE (AFU_ORTHOLOGUE AFUA_2G00510)-RELATED"/>
    <property type="match status" value="1"/>
</dbReference>
<keyword evidence="3" id="KW-1185">Reference proteome</keyword>
<dbReference type="STRING" id="1212489.Ldro_3077"/>
<organism evidence="2 3">
    <name type="scientific">Legionella drozanskii LLAP-1</name>
    <dbReference type="NCBI Taxonomy" id="1212489"/>
    <lineage>
        <taxon>Bacteria</taxon>
        <taxon>Pseudomonadati</taxon>
        <taxon>Pseudomonadota</taxon>
        <taxon>Gammaproteobacteria</taxon>
        <taxon>Legionellales</taxon>
        <taxon>Legionellaceae</taxon>
        <taxon>Legionella</taxon>
    </lineage>
</organism>
<comment type="similarity">
    <text evidence="1">Belongs to the 'GDSL' lipolytic enzyme family.</text>
</comment>
<gene>
    <name evidence="2" type="ORF">Ldro_3077</name>
</gene>
<sequence length="784" mass="91134">MSKPIIKHKVVFGDSLSDRGLLGLEELLAFGGGLTGESPRWRFANGFGWVDLVAAFGMADFTINEVKAQRKELLARLDELRENEQNRDQIIQIKKIRKNVAQLDDNDLQELFNKFRQAFNLDNPRAILYHGERYLRTYAIGGATAAQWELNFDELVDEPSEDISRLLLANLKQQRKQLFEDDHHYRVTREEKKETLVVDLSGANDLITVNDRPTTEIADKAIKAKIENIEKLIEKGYRNFVLFNLPDFSLTPRFQNSSEEERNNAHVVTEYFNEKLSRKVEELKTRYDEDCFFDVFDANAIFIDAYQHPEKYGFDPELKKEYFTESEVLEEAKDNPDYQTKKITPDTGFTSLNLYFMTPLPEQTVEYKNSYIFCNEGEDKQLYFIDSKGKSEQVTINDFKYLESELQKIENNSVTQDRVRLTTQQIKQLITDNGGHIPPLKGYYHFWNAVHPSAYMQALLGKKFADKYDQIFDYRSPATKIDSSDPEKYQQFLEYKKILNHLSDRPISDEKAWEMFEQYRQDEVKIWQAPHRHHKTAPIPKPVLKYLEAIQEHANELANQFFNKEIGKEKAKVLNDFLHEVNEIAKTDSHVVEKLKAIKARLNNFNKEEIETINTHQNPNLDKFFKEDTWTTASYTLLNNLNKTIDVWLQKPEYKGSYSVETDISKQDELAEIIQKIDEHFQELARSSNRIAKNKSVILNEISSALKANLHEPQAILMIINNINPKDLQSLRVKQNATWDALMGKKSTTIENLLQKLKVVATEALVLIEENPGEKELNTSFRPG</sequence>
<evidence type="ECO:0000313" key="3">
    <source>
        <dbReference type="Proteomes" id="UP000054736"/>
    </source>
</evidence>
<dbReference type="RefSeq" id="WP_058497342.1">
    <property type="nucleotide sequence ID" value="NZ_CAAAIU010000009.1"/>
</dbReference>
<dbReference type="InterPro" id="IPR036514">
    <property type="entry name" value="SGNH_hydro_sf"/>
</dbReference>
<dbReference type="GO" id="GO:0016788">
    <property type="term" value="F:hydrolase activity, acting on ester bonds"/>
    <property type="evidence" value="ECO:0007669"/>
    <property type="project" value="UniProtKB-ARBA"/>
</dbReference>
<accession>A0A0W0SLN2</accession>
<dbReference type="AlphaFoldDB" id="A0A0W0SLN2"/>
<name>A0A0W0SLN2_9GAMM</name>
<reference evidence="2 3" key="1">
    <citation type="submission" date="2015-11" db="EMBL/GenBank/DDBJ databases">
        <title>Genomic analysis of 38 Legionella species identifies large and diverse effector repertoires.</title>
        <authorList>
            <person name="Burstein D."/>
            <person name="Amaro F."/>
            <person name="Zusman T."/>
            <person name="Lifshitz Z."/>
            <person name="Cohen O."/>
            <person name="Gilbert J.A."/>
            <person name="Pupko T."/>
            <person name="Shuman H.A."/>
            <person name="Segal G."/>
        </authorList>
    </citation>
    <scope>NUCLEOTIDE SEQUENCE [LARGE SCALE GENOMIC DNA]</scope>
    <source>
        <strain evidence="2 3">ATCC 700990</strain>
    </source>
</reference>
<evidence type="ECO:0000256" key="1">
    <source>
        <dbReference type="ARBA" id="ARBA00008668"/>
    </source>
</evidence>
<comment type="caution">
    <text evidence="2">The sequence shown here is derived from an EMBL/GenBank/DDBJ whole genome shotgun (WGS) entry which is preliminary data.</text>
</comment>
<protein>
    <submittedName>
        <fullName evidence="2">Putative thermolabile hemolysin</fullName>
    </submittedName>
</protein>
<proteinExistence type="inferred from homology"/>